<dbReference type="PANTHER" id="PTHR21240:SF28">
    <property type="entry name" value="ISO-OROTATE DECARBOXYLASE (EUROFUNG)"/>
    <property type="match status" value="1"/>
</dbReference>
<evidence type="ECO:0000313" key="5">
    <source>
        <dbReference type="EMBL" id="KXS09457.1"/>
    </source>
</evidence>
<keyword evidence="2 3" id="KW-0456">Lyase</keyword>
<organism evidence="5 6">
    <name type="scientific">Gonapodya prolifera (strain JEL478)</name>
    <name type="common">Monoblepharis prolifera</name>
    <dbReference type="NCBI Taxonomy" id="1344416"/>
    <lineage>
        <taxon>Eukaryota</taxon>
        <taxon>Fungi</taxon>
        <taxon>Fungi incertae sedis</taxon>
        <taxon>Chytridiomycota</taxon>
        <taxon>Chytridiomycota incertae sedis</taxon>
        <taxon>Monoblepharidomycetes</taxon>
        <taxon>Monoblepharidales</taxon>
        <taxon>Gonapodyaceae</taxon>
        <taxon>Gonapodya</taxon>
    </lineage>
</organism>
<evidence type="ECO:0000259" key="4">
    <source>
        <dbReference type="Pfam" id="PF04909"/>
    </source>
</evidence>
<dbReference type="EMBL" id="KQ965864">
    <property type="protein sequence ID" value="KXS09457.1"/>
    <property type="molecule type" value="Genomic_DNA"/>
</dbReference>
<dbReference type="InterPro" id="IPR032466">
    <property type="entry name" value="Metal_Hydrolase"/>
</dbReference>
<dbReference type="GO" id="GO:0016831">
    <property type="term" value="F:carboxy-lyase activity"/>
    <property type="evidence" value="ECO:0007669"/>
    <property type="project" value="UniProtKB-KW"/>
</dbReference>
<keyword evidence="5" id="KW-0378">Hydrolase</keyword>
<dbReference type="AlphaFoldDB" id="A0A138ZY85"/>
<dbReference type="GO" id="GO:0016787">
    <property type="term" value="F:hydrolase activity"/>
    <property type="evidence" value="ECO:0007669"/>
    <property type="project" value="UniProtKB-KW"/>
</dbReference>
<dbReference type="GO" id="GO:0019748">
    <property type="term" value="P:secondary metabolic process"/>
    <property type="evidence" value="ECO:0007669"/>
    <property type="project" value="TreeGrafter"/>
</dbReference>
<dbReference type="InterPro" id="IPR006680">
    <property type="entry name" value="Amidohydro-rel"/>
</dbReference>
<accession>A0A138ZY85</accession>
<protein>
    <submittedName>
        <fullName evidence="5">Amidohydrolase 2</fullName>
    </submittedName>
</protein>
<gene>
    <name evidence="5" type="ORF">M427DRAFT_105380</name>
</gene>
<sequence>MSPSTRATVADVQLLSGPTVDVHTHVYLPSYIDYLRSRKEVPRIFRAESGEDRLVILPGEDKDSSTAKGRPIGKEYYDVDTKLEFMDVHKIDASVISLANPWLDFMDPSTASPLAAQINSDLQSICAKDYGDDGAKKVLYGLGCLPTTSVEGSVKALEHLAEMDRMRGVLMGTYGKGKGLDDPEFEPVFAKAEELGLPIFIHPHYGIPSEMYGDMPNGHVMSLALGFPFETTISITRIILAGVLDRYPKLKLILAHSGGVAPYLVGRLDSCVKHDRHISQRLKKPPSEVSPIYLKSLYYDAVSYNPAPLRSLCDLVGSDRVMFGTDNPFFPPLEGISGRWESVDTNYGAIAGLENVDWMKGVKGTNAARILDLHV</sequence>
<keyword evidence="1 3" id="KW-0210">Decarboxylase</keyword>
<evidence type="ECO:0000256" key="2">
    <source>
        <dbReference type="ARBA" id="ARBA00023239"/>
    </source>
</evidence>
<keyword evidence="6" id="KW-1185">Reference proteome</keyword>
<dbReference type="SUPFAM" id="SSF51556">
    <property type="entry name" value="Metallo-dependent hydrolases"/>
    <property type="match status" value="1"/>
</dbReference>
<dbReference type="Gene3D" id="3.20.20.140">
    <property type="entry name" value="Metal-dependent hydrolases"/>
    <property type="match status" value="1"/>
</dbReference>
<dbReference type="STRING" id="1344416.A0A138ZY85"/>
<dbReference type="Pfam" id="PF04909">
    <property type="entry name" value="Amidohydro_2"/>
    <property type="match status" value="1"/>
</dbReference>
<dbReference type="OMA" id="RIESCIM"/>
<reference evidence="5 6" key="1">
    <citation type="journal article" date="2015" name="Genome Biol. Evol.">
        <title>Phylogenomic analyses indicate that early fungi evolved digesting cell walls of algal ancestors of land plants.</title>
        <authorList>
            <person name="Chang Y."/>
            <person name="Wang S."/>
            <person name="Sekimoto S."/>
            <person name="Aerts A.L."/>
            <person name="Choi C."/>
            <person name="Clum A."/>
            <person name="LaButti K.M."/>
            <person name="Lindquist E.A."/>
            <person name="Yee Ngan C."/>
            <person name="Ohm R.A."/>
            <person name="Salamov A.A."/>
            <person name="Grigoriev I.V."/>
            <person name="Spatafora J.W."/>
            <person name="Berbee M.L."/>
        </authorList>
    </citation>
    <scope>NUCLEOTIDE SEQUENCE [LARGE SCALE GENOMIC DNA]</scope>
    <source>
        <strain evidence="5 6">JEL478</strain>
    </source>
</reference>
<dbReference type="OrthoDB" id="191270at2759"/>
<comment type="similarity">
    <text evidence="3">Belongs to the metallo-dependent hydrolases superfamily.</text>
</comment>
<dbReference type="InterPro" id="IPR032465">
    <property type="entry name" value="ACMSD"/>
</dbReference>
<feature type="domain" description="Amidohydrolase-related" evidence="4">
    <location>
        <begin position="135"/>
        <end position="373"/>
    </location>
</feature>
<evidence type="ECO:0000313" key="6">
    <source>
        <dbReference type="Proteomes" id="UP000070544"/>
    </source>
</evidence>
<evidence type="ECO:0000256" key="3">
    <source>
        <dbReference type="RuleBase" id="RU366045"/>
    </source>
</evidence>
<name>A0A138ZY85_GONPJ</name>
<evidence type="ECO:0000256" key="1">
    <source>
        <dbReference type="ARBA" id="ARBA00022793"/>
    </source>
</evidence>
<proteinExistence type="inferred from homology"/>
<dbReference type="GO" id="GO:0005829">
    <property type="term" value="C:cytosol"/>
    <property type="evidence" value="ECO:0007669"/>
    <property type="project" value="TreeGrafter"/>
</dbReference>
<dbReference type="Proteomes" id="UP000070544">
    <property type="component" value="Unassembled WGS sequence"/>
</dbReference>
<dbReference type="PANTHER" id="PTHR21240">
    <property type="entry name" value="2-AMINO-3-CARBOXYLMUCONATE-6-SEMIALDEHYDE DECARBOXYLASE"/>
    <property type="match status" value="1"/>
</dbReference>